<comment type="catalytic activity">
    <reaction evidence="2">
        <text>GTP + H2O = 7,8-dihydroneopterin 3'-triphosphate + formate + H(+)</text>
        <dbReference type="Rhea" id="RHEA:17473"/>
        <dbReference type="ChEBI" id="CHEBI:15377"/>
        <dbReference type="ChEBI" id="CHEBI:15378"/>
        <dbReference type="ChEBI" id="CHEBI:15740"/>
        <dbReference type="ChEBI" id="CHEBI:37565"/>
        <dbReference type="ChEBI" id="CHEBI:58462"/>
        <dbReference type="EC" id="3.5.4.16"/>
    </reaction>
</comment>
<comment type="caution">
    <text evidence="3">The sequence shown here is derived from an EMBL/GenBank/DDBJ whole genome shotgun (WGS) entry which is preliminary data.</text>
</comment>
<name>A0A8J6NAF5_9BACT</name>
<proteinExistence type="inferred from homology"/>
<feature type="site" description="May be catalytically important" evidence="2">
    <location>
        <position position="139"/>
    </location>
</feature>
<dbReference type="HAMAP" id="MF_01527_B">
    <property type="entry name" value="GTP_cyclohydrol_B"/>
    <property type="match status" value="1"/>
</dbReference>
<dbReference type="Pfam" id="PF02649">
    <property type="entry name" value="GCHY-1"/>
    <property type="match status" value="1"/>
</dbReference>
<sequence length="252" mass="28141">MTNSVNTINIQTVGIKDIKLPVRIREKKGGLQNTVASVSLQAAMPKEYRESCIGVFTAALNRYLDEMSVTIFSQLLNEIKSALNAESARVEMGFPYFIEKKAPVSGTRSLMEYSCAFIGGIGEDEDFVLRVQVPVTTLCPCSKEISSAGAHNQRAEVTLDVKFKKFIWVEDLIELIEKSASCPVYALLKRPDEKYVTELAYNNPMFVEDVVRKVALAALEHPDITWFSAGVESFESIHKHSAYAYVDSNEIR</sequence>
<dbReference type="PANTHER" id="PTHR36445:SF1">
    <property type="entry name" value="GTP CYCLOHYDROLASE MPTA"/>
    <property type="match status" value="1"/>
</dbReference>
<dbReference type="Gene3D" id="3.10.270.10">
    <property type="entry name" value="Urate Oxidase"/>
    <property type="match status" value="1"/>
</dbReference>
<dbReference type="AlphaFoldDB" id="A0A8J6NAF5"/>
<dbReference type="PANTHER" id="PTHR36445">
    <property type="entry name" value="GTP CYCLOHYDROLASE MPTA"/>
    <property type="match status" value="1"/>
</dbReference>
<comment type="function">
    <text evidence="2">Converts GTP to 7,8-dihydroneopterin triphosphate.</text>
</comment>
<dbReference type="NCBIfam" id="NF010200">
    <property type="entry name" value="PRK13674.1-1"/>
    <property type="match status" value="1"/>
</dbReference>
<organism evidence="3 4">
    <name type="scientific">Candidatus Desulfatifera sulfidica</name>
    <dbReference type="NCBI Taxonomy" id="2841691"/>
    <lineage>
        <taxon>Bacteria</taxon>
        <taxon>Pseudomonadati</taxon>
        <taxon>Thermodesulfobacteriota</taxon>
        <taxon>Desulfobulbia</taxon>
        <taxon>Desulfobulbales</taxon>
        <taxon>Desulfobulbaceae</taxon>
        <taxon>Candidatus Desulfatifera</taxon>
    </lineage>
</organism>
<protein>
    <recommendedName>
        <fullName evidence="2">GTP cyclohydrolase FolE2</fullName>
        <ecNumber evidence="2">3.5.4.16</ecNumber>
    </recommendedName>
</protein>
<evidence type="ECO:0000313" key="4">
    <source>
        <dbReference type="Proteomes" id="UP000599024"/>
    </source>
</evidence>
<accession>A0A8J6NAF5</accession>
<dbReference type="UniPathway" id="UPA00848">
    <property type="reaction ID" value="UER00151"/>
</dbReference>
<evidence type="ECO:0000256" key="2">
    <source>
        <dbReference type="HAMAP-Rule" id="MF_01527"/>
    </source>
</evidence>
<evidence type="ECO:0000256" key="1">
    <source>
        <dbReference type="ARBA" id="ARBA00022801"/>
    </source>
</evidence>
<evidence type="ECO:0000313" key="3">
    <source>
        <dbReference type="EMBL" id="MBC8208091.1"/>
    </source>
</evidence>
<reference evidence="3 4" key="1">
    <citation type="submission" date="2020-08" db="EMBL/GenBank/DDBJ databases">
        <title>Bridging the membrane lipid divide: bacteria of the FCB group superphylum have the potential to synthesize archaeal ether lipids.</title>
        <authorList>
            <person name="Villanueva L."/>
            <person name="Von Meijenfeldt F.A.B."/>
            <person name="Westbye A.B."/>
            <person name="Yadav S."/>
            <person name="Hopmans E.C."/>
            <person name="Dutilh B.E."/>
            <person name="Sinninghe Damste J.S."/>
        </authorList>
    </citation>
    <scope>NUCLEOTIDE SEQUENCE [LARGE SCALE GENOMIC DNA]</scope>
    <source>
        <strain evidence="3">NIOZ-UU81</strain>
    </source>
</reference>
<dbReference type="GO" id="GO:0046654">
    <property type="term" value="P:tetrahydrofolate biosynthetic process"/>
    <property type="evidence" value="ECO:0007669"/>
    <property type="project" value="UniProtKB-UniRule"/>
</dbReference>
<comment type="pathway">
    <text evidence="2">Cofactor biosynthesis; 7,8-dihydroneopterin triphosphate biosynthesis; 7,8-dihydroneopterin triphosphate from GTP: step 1/1.</text>
</comment>
<dbReference type="Proteomes" id="UP000599024">
    <property type="component" value="Unassembled WGS sequence"/>
</dbReference>
<keyword evidence="1 2" id="KW-0378">Hydrolase</keyword>
<dbReference type="InterPro" id="IPR003801">
    <property type="entry name" value="GTP_cyclohydrolase_FolE2/MptA"/>
</dbReference>
<gene>
    <name evidence="2" type="primary">folE2</name>
    <name evidence="3" type="ORF">H8E79_02850</name>
</gene>
<comment type="similarity">
    <text evidence="2">Belongs to the GTP cyclohydrolase IV family.</text>
</comment>
<dbReference type="EC" id="3.5.4.16" evidence="2"/>
<dbReference type="InterPro" id="IPR022838">
    <property type="entry name" value="GTP_cyclohydrolase_FolE2"/>
</dbReference>
<dbReference type="EMBL" id="JACNLK010000028">
    <property type="protein sequence ID" value="MBC8208091.1"/>
    <property type="molecule type" value="Genomic_DNA"/>
</dbReference>
<dbReference type="GO" id="GO:0003934">
    <property type="term" value="F:GTP cyclohydrolase I activity"/>
    <property type="evidence" value="ECO:0007669"/>
    <property type="project" value="UniProtKB-UniRule"/>
</dbReference>